<dbReference type="PRINTS" id="PR00598">
    <property type="entry name" value="HTHMARR"/>
</dbReference>
<dbReference type="Gene3D" id="1.10.10.10">
    <property type="entry name" value="Winged helix-like DNA-binding domain superfamily/Winged helix DNA-binding domain"/>
    <property type="match status" value="1"/>
</dbReference>
<sequence length="160" mass="17830">MTKKTGGQFGYERELTGHLADLMRMWMSPRFRDALLGLSRTGCNETDARVIWELGYTSPRRPGSLADDLSLGAAALTKSVNRLTALGLVEAVSDPSDQRARLVNLTDEGRKVAAQLFRIGDYMTETITDGWSEEELALLTDLLARFSEQSSRFGRQLSER</sequence>
<dbReference type="InterPro" id="IPR000835">
    <property type="entry name" value="HTH_MarR-typ"/>
</dbReference>
<dbReference type="Pfam" id="PF12802">
    <property type="entry name" value="MarR_2"/>
    <property type="match status" value="1"/>
</dbReference>
<dbReference type="SUPFAM" id="SSF46785">
    <property type="entry name" value="Winged helix' DNA-binding domain"/>
    <property type="match status" value="1"/>
</dbReference>
<feature type="domain" description="HTH marR-type" evidence="1">
    <location>
        <begin position="12"/>
        <end position="148"/>
    </location>
</feature>
<dbReference type="RefSeq" id="WP_354555050.1">
    <property type="nucleotide sequence ID" value="NZ_JBEPMB010000001.1"/>
</dbReference>
<dbReference type="InterPro" id="IPR036388">
    <property type="entry name" value="WH-like_DNA-bd_sf"/>
</dbReference>
<dbReference type="PANTHER" id="PTHR33164">
    <property type="entry name" value="TRANSCRIPTIONAL REGULATOR, MARR FAMILY"/>
    <property type="match status" value="1"/>
</dbReference>
<keyword evidence="3" id="KW-1185">Reference proteome</keyword>
<reference evidence="2 3" key="1">
    <citation type="submission" date="2024-06" db="EMBL/GenBank/DDBJ databases">
        <title>Genomic Encyclopedia of Type Strains, Phase IV (KMG-IV): sequencing the most valuable type-strain genomes for metagenomic binning, comparative biology and taxonomic classification.</title>
        <authorList>
            <person name="Goeker M."/>
        </authorList>
    </citation>
    <scope>NUCLEOTIDE SEQUENCE [LARGE SCALE GENOMIC DNA]</scope>
    <source>
        <strain evidence="2 3">DSM 29780</strain>
    </source>
</reference>
<protein>
    <submittedName>
        <fullName evidence="2">DNA-binding MarR family transcriptional regulator</fullName>
    </submittedName>
</protein>
<evidence type="ECO:0000313" key="2">
    <source>
        <dbReference type="EMBL" id="MET3612488.1"/>
    </source>
</evidence>
<dbReference type="InterPro" id="IPR036390">
    <property type="entry name" value="WH_DNA-bd_sf"/>
</dbReference>
<comment type="caution">
    <text evidence="2">The sequence shown here is derived from an EMBL/GenBank/DDBJ whole genome shotgun (WGS) entry which is preliminary data.</text>
</comment>
<name>A0ABV2IVM8_9HYPH</name>
<dbReference type="PANTHER" id="PTHR33164:SF43">
    <property type="entry name" value="HTH-TYPE TRANSCRIPTIONAL REPRESSOR YETL"/>
    <property type="match status" value="1"/>
</dbReference>
<evidence type="ECO:0000259" key="1">
    <source>
        <dbReference type="PROSITE" id="PS50995"/>
    </source>
</evidence>
<organism evidence="2 3">
    <name type="scientific">Rhizobium aquaticum</name>
    <dbReference type="NCBI Taxonomy" id="1549636"/>
    <lineage>
        <taxon>Bacteria</taxon>
        <taxon>Pseudomonadati</taxon>
        <taxon>Pseudomonadota</taxon>
        <taxon>Alphaproteobacteria</taxon>
        <taxon>Hyphomicrobiales</taxon>
        <taxon>Rhizobiaceae</taxon>
        <taxon>Rhizobium/Agrobacterium group</taxon>
        <taxon>Rhizobium</taxon>
    </lineage>
</organism>
<keyword evidence="2" id="KW-0238">DNA-binding</keyword>
<dbReference type="PROSITE" id="PS50995">
    <property type="entry name" value="HTH_MARR_2"/>
    <property type="match status" value="1"/>
</dbReference>
<dbReference type="InterPro" id="IPR039422">
    <property type="entry name" value="MarR/SlyA-like"/>
</dbReference>
<gene>
    <name evidence="2" type="ORF">ABID16_000793</name>
</gene>
<evidence type="ECO:0000313" key="3">
    <source>
        <dbReference type="Proteomes" id="UP001549047"/>
    </source>
</evidence>
<dbReference type="Proteomes" id="UP001549047">
    <property type="component" value="Unassembled WGS sequence"/>
</dbReference>
<dbReference type="EMBL" id="JBEPMB010000001">
    <property type="protein sequence ID" value="MET3612488.1"/>
    <property type="molecule type" value="Genomic_DNA"/>
</dbReference>
<dbReference type="GO" id="GO:0003677">
    <property type="term" value="F:DNA binding"/>
    <property type="evidence" value="ECO:0007669"/>
    <property type="project" value="UniProtKB-KW"/>
</dbReference>
<dbReference type="SMART" id="SM00347">
    <property type="entry name" value="HTH_MARR"/>
    <property type="match status" value="1"/>
</dbReference>
<accession>A0ABV2IVM8</accession>
<proteinExistence type="predicted"/>